<keyword evidence="4 6" id="KW-0720">Serine protease</keyword>
<dbReference type="InterPro" id="IPR050131">
    <property type="entry name" value="Peptidase_S8_subtilisin-like"/>
</dbReference>
<evidence type="ECO:0000256" key="4">
    <source>
        <dbReference type="ARBA" id="ARBA00022825"/>
    </source>
</evidence>
<feature type="active site" description="Charge relay system" evidence="5 6">
    <location>
        <position position="144"/>
    </location>
</feature>
<evidence type="ECO:0000259" key="8">
    <source>
        <dbReference type="Pfam" id="PF00082"/>
    </source>
</evidence>
<evidence type="ECO:0000256" key="1">
    <source>
        <dbReference type="ARBA" id="ARBA00011073"/>
    </source>
</evidence>
<dbReference type="PANTHER" id="PTHR43806:SF11">
    <property type="entry name" value="CEREVISIN-RELATED"/>
    <property type="match status" value="1"/>
</dbReference>
<dbReference type="GO" id="GO:0004252">
    <property type="term" value="F:serine-type endopeptidase activity"/>
    <property type="evidence" value="ECO:0007669"/>
    <property type="project" value="UniProtKB-UniRule"/>
</dbReference>
<comment type="similarity">
    <text evidence="1 6">Belongs to the peptidase S8 family.</text>
</comment>
<keyword evidence="2 6" id="KW-0645">Protease</keyword>
<keyword evidence="7" id="KW-0732">Signal</keyword>
<dbReference type="SUPFAM" id="SSF52743">
    <property type="entry name" value="Subtilisin-like"/>
    <property type="match status" value="1"/>
</dbReference>
<organism evidence="10">
    <name type="scientific">uncultured Aureispira sp</name>
    <dbReference type="NCBI Taxonomy" id="1331704"/>
    <lineage>
        <taxon>Bacteria</taxon>
        <taxon>Pseudomonadati</taxon>
        <taxon>Bacteroidota</taxon>
        <taxon>Saprospiria</taxon>
        <taxon>Saprospirales</taxon>
        <taxon>Saprospiraceae</taxon>
        <taxon>Aureispira</taxon>
        <taxon>environmental samples</taxon>
    </lineage>
</organism>
<sequence>MKYWILLLSFWSFQTLAQQSSKLSIDLYLQLKETPAVDYTKKNLPILVKGNLEAIKQLVKKEGGQYKYGVKNIASVRVSLATVEKLLSHPKIQRLEYRAARGHNLTYPEDTIMLTNNNARAAHAGAGLLPHGFQGEGVLLGVIDDGFEWEHPDFFYPDSSTRILYLWDQVSMNSAYHNAYYGYGAVWTKADIDNNECTHSPGEHGSHVMGTAAGNALASGKYLGIAPKANLACVSVVRDYTFLNSFVDGVHYLFSKADSLGQACSINSSVGSYSSGHDGKDLYSQLIDNMLTEKGGRALIQAGGNARAFPIHLGVTLQNNSSKTQFKYQATSESVRFRLYADTIDFSNIDFSFQLVDPQSQQVIAQTSLYNVWRDFTFSGSIANHSQVLFRDANNDPVVLEINIDQYEDAYEVAISIRSTSNLGHWQLTTTGTGAYDIWSGETLLGTSNMHSNAGIPNYTEPDNKQTIVGYWTCSDKVITVGSYQNRTRGVTWLGDTVAVGTAGYPQFGISAFSSLGPARTGIQKPNITAPGGQVMSASTLGTLNYYKTITTNRLDQDGWHIFNRGTSMAAPMVAGAVALYFQCKPYANHADVLQALESTAKVDSFVFRESLALPNVHWGYGKLDVYQLLESCLIYGCMDPLALNYNSFATYQDSMACFYTPTGLNRLENGTDLSCLPNPFSTQTTIHYALPASDEIKKGTLFVYNSLGQVVLSTDLSQNEGTWTLNRDNLAVGAYWVVLNAKGKKYAHQQLIVQP</sequence>
<dbReference type="InterPro" id="IPR023828">
    <property type="entry name" value="Peptidase_S8_Ser-AS"/>
</dbReference>
<evidence type="ECO:0000256" key="6">
    <source>
        <dbReference type="PROSITE-ProRule" id="PRU01240"/>
    </source>
</evidence>
<feature type="chain" id="PRO_5027755548" evidence="7">
    <location>
        <begin position="18"/>
        <end position="756"/>
    </location>
</feature>
<dbReference type="InterPro" id="IPR015500">
    <property type="entry name" value="Peptidase_S8_subtilisin-rel"/>
</dbReference>
<evidence type="ECO:0000259" key="9">
    <source>
        <dbReference type="Pfam" id="PF18962"/>
    </source>
</evidence>
<name>A0A6S6SD33_9BACT</name>
<accession>A0A6S6SD33</accession>
<dbReference type="Gene3D" id="2.60.120.1290">
    <property type="match status" value="1"/>
</dbReference>
<dbReference type="AlphaFoldDB" id="A0A6S6SD33"/>
<feature type="signal peptide" evidence="7">
    <location>
        <begin position="1"/>
        <end position="17"/>
    </location>
</feature>
<reference evidence="10" key="1">
    <citation type="submission" date="2020-01" db="EMBL/GenBank/DDBJ databases">
        <authorList>
            <person name="Meier V. D."/>
            <person name="Meier V D."/>
        </authorList>
    </citation>
    <scope>NUCLEOTIDE SEQUENCE</scope>
    <source>
        <strain evidence="10">HLG_WM_MAG_10</strain>
    </source>
</reference>
<proteinExistence type="inferred from homology"/>
<dbReference type="InterPro" id="IPR036852">
    <property type="entry name" value="Peptidase_S8/S53_dom_sf"/>
</dbReference>
<evidence type="ECO:0000256" key="2">
    <source>
        <dbReference type="ARBA" id="ARBA00022670"/>
    </source>
</evidence>
<dbReference type="PROSITE" id="PS00138">
    <property type="entry name" value="SUBTILASE_SER"/>
    <property type="match status" value="1"/>
</dbReference>
<feature type="active site" description="Charge relay system" evidence="5 6">
    <location>
        <position position="568"/>
    </location>
</feature>
<feature type="domain" description="Peptidase S8/S53" evidence="8">
    <location>
        <begin position="135"/>
        <end position="333"/>
    </location>
</feature>
<gene>
    <name evidence="10" type="ORF">HELGO_WM32281</name>
</gene>
<dbReference type="Pfam" id="PF18962">
    <property type="entry name" value="Por_Secre_tail"/>
    <property type="match status" value="1"/>
</dbReference>
<dbReference type="Gene3D" id="3.40.50.200">
    <property type="entry name" value="Peptidase S8/S53 domain"/>
    <property type="match status" value="1"/>
</dbReference>
<dbReference type="Pfam" id="PF00082">
    <property type="entry name" value="Peptidase_S8"/>
    <property type="match status" value="2"/>
</dbReference>
<dbReference type="PRINTS" id="PR00723">
    <property type="entry name" value="SUBTILISIN"/>
</dbReference>
<evidence type="ECO:0000256" key="5">
    <source>
        <dbReference type="PIRSR" id="PIRSR615500-1"/>
    </source>
</evidence>
<feature type="domain" description="Secretion system C-terminal sorting" evidence="9">
    <location>
        <begin position="678"/>
        <end position="754"/>
    </location>
</feature>
<evidence type="ECO:0000313" key="10">
    <source>
        <dbReference type="EMBL" id="CAA6802589.1"/>
    </source>
</evidence>
<dbReference type="InterPro" id="IPR000209">
    <property type="entry name" value="Peptidase_S8/S53_dom"/>
</dbReference>
<dbReference type="EMBL" id="CACVAQ010000078">
    <property type="protein sequence ID" value="CAA6802589.1"/>
    <property type="molecule type" value="Genomic_DNA"/>
</dbReference>
<feature type="active site" description="Charge relay system" evidence="5 6">
    <location>
        <position position="204"/>
    </location>
</feature>
<dbReference type="NCBIfam" id="TIGR04183">
    <property type="entry name" value="Por_Secre_tail"/>
    <property type="match status" value="1"/>
</dbReference>
<protein>
    <submittedName>
        <fullName evidence="10">Peptidase S8/S53 subtilisin kexin sedolisin</fullName>
    </submittedName>
</protein>
<feature type="domain" description="Peptidase S8/S53" evidence="8">
    <location>
        <begin position="463"/>
        <end position="602"/>
    </location>
</feature>
<dbReference type="PROSITE" id="PS51892">
    <property type="entry name" value="SUBTILASE"/>
    <property type="match status" value="1"/>
</dbReference>
<evidence type="ECO:0000256" key="7">
    <source>
        <dbReference type="SAM" id="SignalP"/>
    </source>
</evidence>
<dbReference type="PANTHER" id="PTHR43806">
    <property type="entry name" value="PEPTIDASE S8"/>
    <property type="match status" value="1"/>
</dbReference>
<dbReference type="InterPro" id="IPR026444">
    <property type="entry name" value="Secre_tail"/>
</dbReference>
<dbReference type="GO" id="GO:0006508">
    <property type="term" value="P:proteolysis"/>
    <property type="evidence" value="ECO:0007669"/>
    <property type="project" value="UniProtKB-KW"/>
</dbReference>
<evidence type="ECO:0000256" key="3">
    <source>
        <dbReference type="ARBA" id="ARBA00022801"/>
    </source>
</evidence>
<keyword evidence="3 6" id="KW-0378">Hydrolase</keyword>